<evidence type="ECO:0000313" key="1">
    <source>
        <dbReference type="EMBL" id="KAJ8674212.1"/>
    </source>
</evidence>
<dbReference type="EMBL" id="CM056743">
    <property type="protein sequence ID" value="KAJ8674212.1"/>
    <property type="molecule type" value="Genomic_DNA"/>
</dbReference>
<gene>
    <name evidence="1" type="ORF">QAD02_005474</name>
</gene>
<dbReference type="Proteomes" id="UP001239111">
    <property type="component" value="Chromosome 3"/>
</dbReference>
<sequence>MSSLVDHITGQQVNKSVNLKSGVWVDSSSARSASRCICVRAEQCITLLGEPGFCVSRKNCSSSLSDLSPSGSNKTILDTQSHRQKHDIKTDLNVNNSTCPRGNICCPVEIDFEGSDEDIWQNVRLSDDSDEEHNIPQIQRESLGIFGEQNSSVVSSDQPFTLSNTSEPNELQDIYYRKCREVEPEIQNYLYKYPNRSRPYVPITRFPAQDGSENIFDGLSDILPKSCRFPDNWRWKDSIDTPSGPVVYPQAVPYVSGGIPTKPNEVPWMAALIYITTKGKREYGCGGSLITKWHVLTAAHCVASWEIGPDRTLSLVRLGAWELKIDSDNDPVPYYYYDQRLKRPLPKYLDVAIAREIPHPGFTGQSTDNRDDIALLQLAYPVHFTPSVRPICLPHTGVIKSALEVVGWGETETGSRSEELLKLKVERQNMGKCDEQYRNYAQTSLNPKQICAVGANNSDHCPGDSGGPLMEVNRFSISRIHGVVSHRRGECGGPGLPGIYTKVYSYLPWIAFMMHYGLCETIYAELPNE</sequence>
<name>A0ACC2NSX7_9HYME</name>
<comment type="caution">
    <text evidence="1">The sequence shown here is derived from an EMBL/GenBank/DDBJ whole genome shotgun (WGS) entry which is preliminary data.</text>
</comment>
<proteinExistence type="predicted"/>
<protein>
    <submittedName>
        <fullName evidence="1">Uncharacterized protein</fullName>
    </submittedName>
</protein>
<accession>A0ACC2NSX7</accession>
<evidence type="ECO:0000313" key="2">
    <source>
        <dbReference type="Proteomes" id="UP001239111"/>
    </source>
</evidence>
<reference evidence="1" key="1">
    <citation type="submission" date="2023-04" db="EMBL/GenBank/DDBJ databases">
        <title>A chromosome-level genome assembly of the parasitoid wasp Eretmocerus hayati.</title>
        <authorList>
            <person name="Zhong Y."/>
            <person name="Liu S."/>
            <person name="Liu Y."/>
        </authorList>
    </citation>
    <scope>NUCLEOTIDE SEQUENCE</scope>
    <source>
        <strain evidence="1">ZJU_SS_LIU_2023</strain>
    </source>
</reference>
<organism evidence="1 2">
    <name type="scientific">Eretmocerus hayati</name>
    <dbReference type="NCBI Taxonomy" id="131215"/>
    <lineage>
        <taxon>Eukaryota</taxon>
        <taxon>Metazoa</taxon>
        <taxon>Ecdysozoa</taxon>
        <taxon>Arthropoda</taxon>
        <taxon>Hexapoda</taxon>
        <taxon>Insecta</taxon>
        <taxon>Pterygota</taxon>
        <taxon>Neoptera</taxon>
        <taxon>Endopterygota</taxon>
        <taxon>Hymenoptera</taxon>
        <taxon>Apocrita</taxon>
        <taxon>Proctotrupomorpha</taxon>
        <taxon>Chalcidoidea</taxon>
        <taxon>Aphelinidae</taxon>
        <taxon>Aphelininae</taxon>
        <taxon>Eretmocerus</taxon>
    </lineage>
</organism>
<keyword evidence="2" id="KW-1185">Reference proteome</keyword>